<keyword evidence="3" id="KW-0862">Zinc</keyword>
<dbReference type="InterPro" id="IPR013320">
    <property type="entry name" value="ConA-like_dom_sf"/>
</dbReference>
<proteinExistence type="predicted"/>
<dbReference type="InterPro" id="IPR000315">
    <property type="entry name" value="Znf_B-box"/>
</dbReference>
<feature type="domain" description="RING-type" evidence="6">
    <location>
        <begin position="13"/>
        <end position="54"/>
    </location>
</feature>
<dbReference type="SUPFAM" id="SSF49899">
    <property type="entry name" value="Concanavalin A-like lectins/glucanases"/>
    <property type="match status" value="1"/>
</dbReference>
<dbReference type="SMART" id="SM00589">
    <property type="entry name" value="PRY"/>
    <property type="match status" value="1"/>
</dbReference>
<dbReference type="CDD" id="cd19787">
    <property type="entry name" value="Bbox2_TRIM50-like"/>
    <property type="match status" value="1"/>
</dbReference>
<reference evidence="10" key="1">
    <citation type="submission" date="2025-08" db="UniProtKB">
        <authorList>
            <consortium name="RefSeq"/>
        </authorList>
    </citation>
    <scope>IDENTIFICATION</scope>
</reference>
<dbReference type="FunFam" id="2.60.120.920:FF:000004">
    <property type="entry name" value="Butyrophilin subfamily 1 member A1"/>
    <property type="match status" value="1"/>
</dbReference>
<evidence type="ECO:0000256" key="3">
    <source>
        <dbReference type="ARBA" id="ARBA00022833"/>
    </source>
</evidence>
<name>A0A6P7LRQ5_BETSP</name>
<evidence type="ECO:0000259" key="6">
    <source>
        <dbReference type="PROSITE" id="PS50089"/>
    </source>
</evidence>
<dbReference type="InterPro" id="IPR017907">
    <property type="entry name" value="Znf_RING_CS"/>
</dbReference>
<evidence type="ECO:0000259" key="7">
    <source>
        <dbReference type="PROSITE" id="PS50119"/>
    </source>
</evidence>
<dbReference type="PRINTS" id="PR01407">
    <property type="entry name" value="BUTYPHLNCDUF"/>
</dbReference>
<accession>A0A6P7LRQ5</accession>
<dbReference type="SMART" id="SM00449">
    <property type="entry name" value="SPRY"/>
    <property type="match status" value="1"/>
</dbReference>
<dbReference type="InParanoid" id="A0A6P7LRQ5"/>
<dbReference type="SUPFAM" id="SSF57845">
    <property type="entry name" value="B-box zinc-binding domain"/>
    <property type="match status" value="1"/>
</dbReference>
<keyword evidence="5" id="KW-0175">Coiled coil</keyword>
<feature type="domain" description="B30.2/SPRY" evidence="8">
    <location>
        <begin position="278"/>
        <end position="476"/>
    </location>
</feature>
<evidence type="ECO:0000256" key="4">
    <source>
        <dbReference type="PROSITE-ProRule" id="PRU00024"/>
    </source>
</evidence>
<evidence type="ECO:0000256" key="1">
    <source>
        <dbReference type="ARBA" id="ARBA00022723"/>
    </source>
</evidence>
<dbReference type="InterPro" id="IPR001870">
    <property type="entry name" value="B30.2/SPRY"/>
</dbReference>
<dbReference type="SMART" id="SM00184">
    <property type="entry name" value="RING"/>
    <property type="match status" value="1"/>
</dbReference>
<dbReference type="InterPro" id="IPR027370">
    <property type="entry name" value="Znf-RING_euk"/>
</dbReference>
<dbReference type="SUPFAM" id="SSF57850">
    <property type="entry name" value="RING/U-box"/>
    <property type="match status" value="1"/>
</dbReference>
<gene>
    <name evidence="10" type="primary">LOC114849409</name>
</gene>
<dbReference type="InterPro" id="IPR003879">
    <property type="entry name" value="Butyrophylin_SPRY"/>
</dbReference>
<dbReference type="InterPro" id="IPR013083">
    <property type="entry name" value="Znf_RING/FYVE/PHD"/>
</dbReference>
<dbReference type="AlphaFoldDB" id="A0A6P7LRQ5"/>
<evidence type="ECO:0000313" key="9">
    <source>
        <dbReference type="Proteomes" id="UP000515150"/>
    </source>
</evidence>
<dbReference type="InterPro" id="IPR043136">
    <property type="entry name" value="B30.2/SPRY_sf"/>
</dbReference>
<dbReference type="Pfam" id="PF13765">
    <property type="entry name" value="PRY"/>
    <property type="match status" value="1"/>
</dbReference>
<evidence type="ECO:0000313" key="10">
    <source>
        <dbReference type="RefSeq" id="XP_028996667.1"/>
    </source>
</evidence>
<dbReference type="Gene3D" id="3.30.40.10">
    <property type="entry name" value="Zinc/RING finger domain, C3HC4 (zinc finger)"/>
    <property type="match status" value="1"/>
</dbReference>
<dbReference type="KEGG" id="bspl:114849409"/>
<dbReference type="InterPro" id="IPR003877">
    <property type="entry name" value="SPRY_dom"/>
</dbReference>
<keyword evidence="2 4" id="KW-0863">Zinc-finger</keyword>
<evidence type="ECO:0000256" key="5">
    <source>
        <dbReference type="SAM" id="Coils"/>
    </source>
</evidence>
<dbReference type="Pfam" id="PF00622">
    <property type="entry name" value="SPRY"/>
    <property type="match status" value="1"/>
</dbReference>
<keyword evidence="1" id="KW-0479">Metal-binding</keyword>
<dbReference type="PROSITE" id="PS50119">
    <property type="entry name" value="ZF_BBOX"/>
    <property type="match status" value="1"/>
</dbReference>
<dbReference type="InterPro" id="IPR006574">
    <property type="entry name" value="PRY"/>
</dbReference>
<sequence>MERRQSLEEQLKCPVCLDVFNEPLMLQCGHSYCRCCVRSMMVDVLGQLQCPVCRCAVDGESPSPNVSLARIIEALQEVSVSGRAQLETCPQHQNPLSLYCEDEGMVICGLCGSIGAHRGHKITPVGSVYGRMKEDISCLMTEFQQHKQKLEDHICKLAYNKSRITNESDVLKWVVRKEFGDLRRCLEVEETGFMQQVETSAAALISSLQNQTDQLNQNLNRLQDAYKTLQDLSNEGHLDFITKYGSIAPRFKQIREVEQQEDRIFSSVNFSPGFNYNNIKLSVWKRLHRKVLPAPEMLKLDSQTAHPILELLHGDMMVVCGALLRRQPDNPERFTFSYCVLANRGFSSGKHYWEVEVGNKPRWRLGLIKGTTNRKVKLVKNPDSGAWLIGLRDGVYEAFASPKVVLPLPVPPRHIGLFLDYEGGVLTFYNSDSPDELGFIYSFKLEVQGKVYPLLDVCWHDRGDNKHPLVLLAPDREQLVHQNQNIQAPRLDQK</sequence>
<dbReference type="GO" id="GO:0008270">
    <property type="term" value="F:zinc ion binding"/>
    <property type="evidence" value="ECO:0007669"/>
    <property type="project" value="UniProtKB-KW"/>
</dbReference>
<dbReference type="PROSITE" id="PS50089">
    <property type="entry name" value="ZF_RING_2"/>
    <property type="match status" value="1"/>
</dbReference>
<dbReference type="OrthoDB" id="6105938at2759"/>
<organism evidence="9 10">
    <name type="scientific">Betta splendens</name>
    <name type="common">Siamese fighting fish</name>
    <dbReference type="NCBI Taxonomy" id="158456"/>
    <lineage>
        <taxon>Eukaryota</taxon>
        <taxon>Metazoa</taxon>
        <taxon>Chordata</taxon>
        <taxon>Craniata</taxon>
        <taxon>Vertebrata</taxon>
        <taxon>Euteleostomi</taxon>
        <taxon>Actinopterygii</taxon>
        <taxon>Neopterygii</taxon>
        <taxon>Teleostei</taxon>
        <taxon>Neoteleostei</taxon>
        <taxon>Acanthomorphata</taxon>
        <taxon>Anabantaria</taxon>
        <taxon>Anabantiformes</taxon>
        <taxon>Anabantoidei</taxon>
        <taxon>Osphronemidae</taxon>
        <taxon>Betta</taxon>
    </lineage>
</organism>
<dbReference type="Gene3D" id="2.60.120.920">
    <property type="match status" value="1"/>
</dbReference>
<protein>
    <submittedName>
        <fullName evidence="10">E3 ubiquitin-protein ligase TRIM50-like</fullName>
    </submittedName>
</protein>
<dbReference type="InterPro" id="IPR058030">
    <property type="entry name" value="TRIM8/14/16/25/29/45/65_CC"/>
</dbReference>
<feature type="coiled-coil region" evidence="5">
    <location>
        <begin position="205"/>
        <end position="235"/>
    </location>
</feature>
<evidence type="ECO:0000256" key="2">
    <source>
        <dbReference type="ARBA" id="ARBA00022771"/>
    </source>
</evidence>
<dbReference type="InterPro" id="IPR050143">
    <property type="entry name" value="TRIM/RBCC"/>
</dbReference>
<dbReference type="InterPro" id="IPR001841">
    <property type="entry name" value="Znf_RING"/>
</dbReference>
<dbReference type="PROSITE" id="PS00518">
    <property type="entry name" value="ZF_RING_1"/>
    <property type="match status" value="1"/>
</dbReference>
<dbReference type="GeneID" id="114849409"/>
<dbReference type="Pfam" id="PF13445">
    <property type="entry name" value="zf-RING_UBOX"/>
    <property type="match status" value="1"/>
</dbReference>
<feature type="domain" description="B box-type" evidence="7">
    <location>
        <begin position="84"/>
        <end position="125"/>
    </location>
</feature>
<dbReference type="Pfam" id="PF00643">
    <property type="entry name" value="zf-B_box"/>
    <property type="match status" value="1"/>
</dbReference>
<evidence type="ECO:0000259" key="8">
    <source>
        <dbReference type="PROSITE" id="PS50188"/>
    </source>
</evidence>
<dbReference type="SMART" id="SM00336">
    <property type="entry name" value="BBOX"/>
    <property type="match status" value="1"/>
</dbReference>
<dbReference type="Gene3D" id="3.30.160.60">
    <property type="entry name" value="Classic Zinc Finger"/>
    <property type="match status" value="1"/>
</dbReference>
<dbReference type="Proteomes" id="UP000515150">
    <property type="component" value="Chromosome 24"/>
</dbReference>
<dbReference type="PROSITE" id="PS50188">
    <property type="entry name" value="B302_SPRY"/>
    <property type="match status" value="1"/>
</dbReference>
<dbReference type="Pfam" id="PF25600">
    <property type="entry name" value="TRIM_CC"/>
    <property type="match status" value="1"/>
</dbReference>
<dbReference type="PANTHER" id="PTHR24103">
    <property type="entry name" value="E3 UBIQUITIN-PROTEIN LIGASE TRIM"/>
    <property type="match status" value="1"/>
</dbReference>
<keyword evidence="9" id="KW-1185">Reference proteome</keyword>
<dbReference type="RefSeq" id="XP_028996667.1">
    <property type="nucleotide sequence ID" value="XM_029140834.3"/>
</dbReference>